<dbReference type="InterPro" id="IPR004628">
    <property type="entry name" value="Man_deHydtase"/>
</dbReference>
<proteinExistence type="inferred from homology"/>
<keyword evidence="8 9" id="KW-0456">Lyase</keyword>
<reference evidence="10 11" key="1">
    <citation type="submission" date="2023-03" db="EMBL/GenBank/DDBJ databases">
        <title>Bacillus Genome Sequencing.</title>
        <authorList>
            <person name="Dunlap C."/>
        </authorList>
    </citation>
    <scope>NUCLEOTIDE SEQUENCE [LARGE SCALE GENOMIC DNA]</scope>
    <source>
        <strain evidence="10 11">NRS-52</strain>
    </source>
</reference>
<comment type="caution">
    <text evidence="10">The sequence shown here is derived from an EMBL/GenBank/DDBJ whole genome shotgun (WGS) entry which is preliminary data.</text>
</comment>
<dbReference type="EC" id="4.2.1.8" evidence="5 9"/>
<name>A0ABU6PZ47_9BACL</name>
<dbReference type="InterPro" id="IPR036237">
    <property type="entry name" value="Xyl_isomerase-like_sf"/>
</dbReference>
<dbReference type="NCBIfam" id="NF003027">
    <property type="entry name" value="PRK03906.1"/>
    <property type="match status" value="2"/>
</dbReference>
<dbReference type="PIRSF" id="PIRSF016049">
    <property type="entry name" value="Man_dehyd"/>
    <property type="match status" value="1"/>
</dbReference>
<evidence type="ECO:0000256" key="9">
    <source>
        <dbReference type="HAMAP-Rule" id="MF_00106"/>
    </source>
</evidence>
<evidence type="ECO:0000256" key="3">
    <source>
        <dbReference type="ARBA" id="ARBA00004892"/>
    </source>
</evidence>
<organism evidence="10 11">
    <name type="scientific">Paenibacillus chibensis</name>
    <dbReference type="NCBI Taxonomy" id="59846"/>
    <lineage>
        <taxon>Bacteria</taxon>
        <taxon>Bacillati</taxon>
        <taxon>Bacillota</taxon>
        <taxon>Bacilli</taxon>
        <taxon>Bacillales</taxon>
        <taxon>Paenibacillaceae</taxon>
        <taxon>Paenibacillus</taxon>
    </lineage>
</organism>
<comment type="cofactor">
    <cofactor evidence="9">
        <name>Fe(2+)</name>
        <dbReference type="ChEBI" id="CHEBI:29033"/>
    </cofactor>
    <cofactor evidence="9">
        <name>Mn(2+)</name>
        <dbReference type="ChEBI" id="CHEBI:29035"/>
    </cofactor>
</comment>
<comment type="pathway">
    <text evidence="3 9">Carbohydrate metabolism; pentose and glucuronate interconversion.</text>
</comment>
<dbReference type="PANTHER" id="PTHR30387">
    <property type="entry name" value="MANNONATE DEHYDRATASE"/>
    <property type="match status" value="1"/>
</dbReference>
<dbReference type="NCBIfam" id="TIGR00695">
    <property type="entry name" value="uxuA"/>
    <property type="match status" value="1"/>
</dbReference>
<dbReference type="SUPFAM" id="SSF51658">
    <property type="entry name" value="Xylose isomerase-like"/>
    <property type="match status" value="1"/>
</dbReference>
<comment type="similarity">
    <text evidence="4 9">Belongs to the mannonate dehydratase family.</text>
</comment>
<evidence type="ECO:0000256" key="7">
    <source>
        <dbReference type="ARBA" id="ARBA00023211"/>
    </source>
</evidence>
<comment type="function">
    <text evidence="2 9">Catalyzes the dehydration of D-mannonate.</text>
</comment>
<evidence type="ECO:0000313" key="11">
    <source>
        <dbReference type="Proteomes" id="UP001343257"/>
    </source>
</evidence>
<gene>
    <name evidence="9 10" type="primary">uxuA</name>
    <name evidence="10" type="ORF">P9847_23095</name>
</gene>
<evidence type="ECO:0000256" key="1">
    <source>
        <dbReference type="ARBA" id="ARBA00001794"/>
    </source>
</evidence>
<dbReference type="Proteomes" id="UP001343257">
    <property type="component" value="Unassembled WGS sequence"/>
</dbReference>
<keyword evidence="7 9" id="KW-0464">Manganese</keyword>
<evidence type="ECO:0000313" key="10">
    <source>
        <dbReference type="EMBL" id="MED5020158.1"/>
    </source>
</evidence>
<protein>
    <recommendedName>
        <fullName evidence="5 9">Mannonate dehydratase</fullName>
        <ecNumber evidence="5 9">4.2.1.8</ecNumber>
    </recommendedName>
    <alternativeName>
        <fullName evidence="9">D-mannonate hydro-lyase</fullName>
    </alternativeName>
</protein>
<accession>A0ABU6PZ47</accession>
<evidence type="ECO:0000256" key="6">
    <source>
        <dbReference type="ARBA" id="ARBA00023004"/>
    </source>
</evidence>
<sequence>MRMVFRWFGEGNDTVSLDQIKQIPGVEGLVWSLHDVPAGEEWPMEKIEEIREQADKHGFHLDVVESVNVHEDIKLGLPSRDRYIQNYIRTIEKLAAVGVKVICYNFMPVFDWARTDLHKMMDDGSTALFFEKSKIDGIDPFDLVRTINHNSMLTMPGWEPERLAHLTTLFEAYRSVSEEDLWEHLSYFLNAIIPTAERCGIQMAIHPDDPPWPIFGLPRIMTSQDHLRRLLSLVDSPANGITLCSGSLGANPDNDIPAMIREFGSRIPFAHIRNVRVYDNGDFIETSHRTQDGTVDIAGIVKAYHDIGFEGYCRPDHGRHLWGEQCRPGYGLYDRALGIMYLWGLWDAYGKASQQPEKRDSHAGIA</sequence>
<evidence type="ECO:0000256" key="4">
    <source>
        <dbReference type="ARBA" id="ARBA00007389"/>
    </source>
</evidence>
<evidence type="ECO:0000256" key="2">
    <source>
        <dbReference type="ARBA" id="ARBA00002713"/>
    </source>
</evidence>
<dbReference type="Gene3D" id="3.20.20.150">
    <property type="entry name" value="Divalent-metal-dependent TIM barrel enzymes"/>
    <property type="match status" value="1"/>
</dbReference>
<dbReference type="RefSeq" id="WP_328281400.1">
    <property type="nucleotide sequence ID" value="NZ_JARTLD010000063.1"/>
</dbReference>
<keyword evidence="6 9" id="KW-0408">Iron</keyword>
<dbReference type="PANTHER" id="PTHR30387:SF2">
    <property type="entry name" value="MANNONATE DEHYDRATASE"/>
    <property type="match status" value="1"/>
</dbReference>
<comment type="catalytic activity">
    <reaction evidence="1 9">
        <text>D-mannonate = 2-dehydro-3-deoxy-D-gluconate + H2O</text>
        <dbReference type="Rhea" id="RHEA:20097"/>
        <dbReference type="ChEBI" id="CHEBI:15377"/>
        <dbReference type="ChEBI" id="CHEBI:17767"/>
        <dbReference type="ChEBI" id="CHEBI:57990"/>
        <dbReference type="EC" id="4.2.1.8"/>
    </reaction>
</comment>
<evidence type="ECO:0000256" key="5">
    <source>
        <dbReference type="ARBA" id="ARBA00012927"/>
    </source>
</evidence>
<dbReference type="GO" id="GO:0008927">
    <property type="term" value="F:mannonate dehydratase activity"/>
    <property type="evidence" value="ECO:0007669"/>
    <property type="project" value="UniProtKB-EC"/>
</dbReference>
<keyword evidence="11" id="KW-1185">Reference proteome</keyword>
<dbReference type="EMBL" id="JARTLD010000063">
    <property type="protein sequence ID" value="MED5020158.1"/>
    <property type="molecule type" value="Genomic_DNA"/>
</dbReference>
<dbReference type="HAMAP" id="MF_00106">
    <property type="entry name" value="UxuA"/>
    <property type="match status" value="1"/>
</dbReference>
<evidence type="ECO:0000256" key="8">
    <source>
        <dbReference type="ARBA" id="ARBA00023239"/>
    </source>
</evidence>
<dbReference type="Pfam" id="PF03786">
    <property type="entry name" value="UxuA"/>
    <property type="match status" value="1"/>
</dbReference>